<sequence>MWGWCHLSDVVRTKPSNPSWQGARSTLVVGLEHHKGDSTNKLEFKHGAEGEGNILQSPALVNQPTELTSTYFVCTRRVFGSIGHRTQVFRSGVRFSNH</sequence>
<dbReference type="Proteomes" id="UP000887159">
    <property type="component" value="Unassembled WGS sequence"/>
</dbReference>
<keyword evidence="2" id="KW-1185">Reference proteome</keyword>
<gene>
    <name evidence="1" type="ORF">TNCV_1124841</name>
</gene>
<accession>A0A8X6SGD6</accession>
<comment type="caution">
    <text evidence="1">The sequence shown here is derived from an EMBL/GenBank/DDBJ whole genome shotgun (WGS) entry which is preliminary data.</text>
</comment>
<reference evidence="1" key="1">
    <citation type="submission" date="2020-08" db="EMBL/GenBank/DDBJ databases">
        <title>Multicomponent nature underlies the extraordinary mechanical properties of spider dragline silk.</title>
        <authorList>
            <person name="Kono N."/>
            <person name="Nakamura H."/>
            <person name="Mori M."/>
            <person name="Yoshida Y."/>
            <person name="Ohtoshi R."/>
            <person name="Malay A.D."/>
            <person name="Moran D.A.P."/>
            <person name="Tomita M."/>
            <person name="Numata K."/>
            <person name="Arakawa K."/>
        </authorList>
    </citation>
    <scope>NUCLEOTIDE SEQUENCE</scope>
</reference>
<protein>
    <submittedName>
        <fullName evidence="1">Uncharacterized protein</fullName>
    </submittedName>
</protein>
<name>A0A8X6SGD6_TRICX</name>
<evidence type="ECO:0000313" key="2">
    <source>
        <dbReference type="Proteomes" id="UP000887159"/>
    </source>
</evidence>
<evidence type="ECO:0000313" key="1">
    <source>
        <dbReference type="EMBL" id="GFY10963.1"/>
    </source>
</evidence>
<dbReference type="AlphaFoldDB" id="A0A8X6SGD6"/>
<proteinExistence type="predicted"/>
<organism evidence="1 2">
    <name type="scientific">Trichonephila clavipes</name>
    <name type="common">Golden silk orbweaver</name>
    <name type="synonym">Nephila clavipes</name>
    <dbReference type="NCBI Taxonomy" id="2585209"/>
    <lineage>
        <taxon>Eukaryota</taxon>
        <taxon>Metazoa</taxon>
        <taxon>Ecdysozoa</taxon>
        <taxon>Arthropoda</taxon>
        <taxon>Chelicerata</taxon>
        <taxon>Arachnida</taxon>
        <taxon>Araneae</taxon>
        <taxon>Araneomorphae</taxon>
        <taxon>Entelegynae</taxon>
        <taxon>Araneoidea</taxon>
        <taxon>Nephilidae</taxon>
        <taxon>Trichonephila</taxon>
    </lineage>
</organism>
<dbReference type="EMBL" id="BMAU01021301">
    <property type="protein sequence ID" value="GFY10963.1"/>
    <property type="molecule type" value="Genomic_DNA"/>
</dbReference>